<keyword evidence="2" id="KW-1185">Reference proteome</keyword>
<dbReference type="InterPro" id="IPR007801">
    <property type="entry name" value="MbnB/TglH/ChrH"/>
</dbReference>
<organism evidence="1 2">
    <name type="scientific">Oleiagrimonas citrea</name>
    <dbReference type="NCBI Taxonomy" id="1665687"/>
    <lineage>
        <taxon>Bacteria</taxon>
        <taxon>Pseudomonadati</taxon>
        <taxon>Pseudomonadota</taxon>
        <taxon>Gammaproteobacteria</taxon>
        <taxon>Lysobacterales</taxon>
        <taxon>Rhodanobacteraceae</taxon>
        <taxon>Oleiagrimonas</taxon>
    </lineage>
</organism>
<dbReference type="InterPro" id="IPR044922">
    <property type="entry name" value="DUF2063_N_sf"/>
</dbReference>
<dbReference type="PANTHER" id="PTHR42194">
    <property type="entry name" value="UPF0276 PROTEIN HI_1600"/>
    <property type="match status" value="1"/>
</dbReference>
<gene>
    <name evidence="1" type="ORF">HF690_01310</name>
</gene>
<dbReference type="Gene3D" id="1.10.150.690">
    <property type="entry name" value="DUF2063"/>
    <property type="match status" value="1"/>
</dbReference>
<dbReference type="PANTHER" id="PTHR42194:SF1">
    <property type="entry name" value="UPF0276 PROTEIN HI_1600"/>
    <property type="match status" value="1"/>
</dbReference>
<protein>
    <submittedName>
        <fullName evidence="1">DUF692 family protein</fullName>
    </submittedName>
</protein>
<evidence type="ECO:0000313" key="2">
    <source>
        <dbReference type="Proteomes" id="UP000541636"/>
    </source>
</evidence>
<dbReference type="Gene3D" id="3.20.20.150">
    <property type="entry name" value="Divalent-metal-dependent TIM barrel enzymes"/>
    <property type="match status" value="1"/>
</dbReference>
<dbReference type="RefSeq" id="WP_168608179.1">
    <property type="nucleotide sequence ID" value="NZ_JAAZQD010000001.1"/>
</dbReference>
<sequence length="483" mass="53280">MNLPDLGVGIVWLPGLEATIASSLDAWDLIEVEPQAFWTKAGARDDGRGNEPFRLNEGAFEQLCAQRRPVLVHSVGYAVGGSTPSDARNLPALRATFDRLKPAWWSEHASLQTTGCGEDRRALGFLMPPIQSRSSVDTIVDNIRRLQDDFGLPFAFETGVNYLRPRPGELPDSEFWGSIAERAGCGILLDLHNIWANERNGRQSVASVVEGLPLERVWEMHLAGGQPYKGYWLDAHSDLPPDELLALARRVVPQLPALHALVFEIVPDYLVHAGLDVGDLVRCGGVLHEIWSLRGSACVASSTETITREECDVLSVGDAALPSPEMWGTQIRHAVDRSAPSVDAPIDDPAVGIYRDLVDAVRMGTIADALPLSTRYLLLARGEDFFKALLQTYWSLHAPEAFMSEEARAFAEFLAEKDLLPHLDELLAFELAAHRAEMSGKVQRVHFTCDPNRFIQALKAGRLPEALPELEVEVEVTPHVEME</sequence>
<proteinExistence type="predicted"/>
<dbReference type="Proteomes" id="UP000541636">
    <property type="component" value="Unassembled WGS sequence"/>
</dbReference>
<evidence type="ECO:0000313" key="1">
    <source>
        <dbReference type="EMBL" id="NKZ37588.1"/>
    </source>
</evidence>
<reference evidence="1 2" key="1">
    <citation type="journal article" date="2017" name="Int. J. Syst. Evol. Microbiol.">
        <title>Oleiagrimonas citrea sp. nov., a marine bacterium isolated from tidal flat sediment and emended description of the genus Oleiagrimonas Fang et al. 2015 and Oleiagrimonas soli.</title>
        <authorList>
            <person name="Yang S.H."/>
            <person name="Seo H.S."/>
            <person name="Seong C.N."/>
            <person name="Kwon K.K."/>
        </authorList>
    </citation>
    <scope>NUCLEOTIDE SEQUENCE [LARGE SCALE GENOMIC DNA]</scope>
    <source>
        <strain evidence="1 2">MEBiC09124</strain>
    </source>
</reference>
<dbReference type="AlphaFoldDB" id="A0A846ZJ56"/>
<name>A0A846ZJ56_9GAMM</name>
<dbReference type="EMBL" id="JAAZQD010000001">
    <property type="protein sequence ID" value="NKZ37588.1"/>
    <property type="molecule type" value="Genomic_DNA"/>
</dbReference>
<dbReference type="Pfam" id="PF05114">
    <property type="entry name" value="MbnB_TglH_ChrH"/>
    <property type="match status" value="1"/>
</dbReference>
<accession>A0A846ZJ56</accession>
<comment type="caution">
    <text evidence="1">The sequence shown here is derived from an EMBL/GenBank/DDBJ whole genome shotgun (WGS) entry which is preliminary data.</text>
</comment>